<reference evidence="1 3" key="2">
    <citation type="journal article" date="2014" name="BMC Genomics">
        <title>An improved genome release (version Mt4.0) for the model legume Medicago truncatula.</title>
        <authorList>
            <person name="Tang H."/>
            <person name="Krishnakumar V."/>
            <person name="Bidwell S."/>
            <person name="Rosen B."/>
            <person name="Chan A."/>
            <person name="Zhou S."/>
            <person name="Gentzbittel L."/>
            <person name="Childs K.L."/>
            <person name="Yandell M."/>
            <person name="Gundlach H."/>
            <person name="Mayer K.F."/>
            <person name="Schwartz D.C."/>
            <person name="Town C.D."/>
        </authorList>
    </citation>
    <scope>GENOME REANNOTATION</scope>
    <source>
        <strain evidence="1">A17</strain>
        <strain evidence="2 3">cv. Jemalong A17</strain>
    </source>
</reference>
<accession>A0A072VEJ6</accession>
<gene>
    <name evidence="1" type="ordered locus">MTR_1g028490</name>
</gene>
<sequence length="74" mass="8301">MRYIWKSLYRSTQGRIPISYLFAEKEDETFDQFSVNKASIKTSMGFITGGLSTFVDVSNGFGAPAIVEDPKIRS</sequence>
<dbReference type="HOGENOM" id="CLU_2691432_0_0_1"/>
<proteinExistence type="predicted"/>
<evidence type="ECO:0000313" key="3">
    <source>
        <dbReference type="Proteomes" id="UP000002051"/>
    </source>
</evidence>
<name>A0A072VEJ6_MEDTR</name>
<dbReference type="EMBL" id="CM001217">
    <property type="protein sequence ID" value="KEH40414.1"/>
    <property type="molecule type" value="Genomic_DNA"/>
</dbReference>
<protein>
    <submittedName>
        <fullName evidence="1 2">Uncharacterized protein</fullName>
    </submittedName>
</protein>
<dbReference type="AlphaFoldDB" id="A0A072VEJ6"/>
<organism evidence="1 3">
    <name type="scientific">Medicago truncatula</name>
    <name type="common">Barrel medic</name>
    <name type="synonym">Medicago tribuloides</name>
    <dbReference type="NCBI Taxonomy" id="3880"/>
    <lineage>
        <taxon>Eukaryota</taxon>
        <taxon>Viridiplantae</taxon>
        <taxon>Streptophyta</taxon>
        <taxon>Embryophyta</taxon>
        <taxon>Tracheophyta</taxon>
        <taxon>Spermatophyta</taxon>
        <taxon>Magnoliopsida</taxon>
        <taxon>eudicotyledons</taxon>
        <taxon>Gunneridae</taxon>
        <taxon>Pentapetalae</taxon>
        <taxon>rosids</taxon>
        <taxon>fabids</taxon>
        <taxon>Fabales</taxon>
        <taxon>Fabaceae</taxon>
        <taxon>Papilionoideae</taxon>
        <taxon>50 kb inversion clade</taxon>
        <taxon>NPAAA clade</taxon>
        <taxon>Hologalegina</taxon>
        <taxon>IRL clade</taxon>
        <taxon>Trifolieae</taxon>
        <taxon>Medicago</taxon>
    </lineage>
</organism>
<reference evidence="1 3" key="1">
    <citation type="journal article" date="2011" name="Nature">
        <title>The Medicago genome provides insight into the evolution of rhizobial symbioses.</title>
        <authorList>
            <person name="Young N.D."/>
            <person name="Debelle F."/>
            <person name="Oldroyd G.E."/>
            <person name="Geurts R."/>
            <person name="Cannon S.B."/>
            <person name="Udvardi M.K."/>
            <person name="Benedito V.A."/>
            <person name="Mayer K.F."/>
            <person name="Gouzy J."/>
            <person name="Schoof H."/>
            <person name="Van de Peer Y."/>
            <person name="Proost S."/>
            <person name="Cook D.R."/>
            <person name="Meyers B.C."/>
            <person name="Spannagl M."/>
            <person name="Cheung F."/>
            <person name="De Mita S."/>
            <person name="Krishnakumar V."/>
            <person name="Gundlach H."/>
            <person name="Zhou S."/>
            <person name="Mudge J."/>
            <person name="Bharti A.K."/>
            <person name="Murray J.D."/>
            <person name="Naoumkina M.A."/>
            <person name="Rosen B."/>
            <person name="Silverstein K.A."/>
            <person name="Tang H."/>
            <person name="Rombauts S."/>
            <person name="Zhao P.X."/>
            <person name="Zhou P."/>
            <person name="Barbe V."/>
            <person name="Bardou P."/>
            <person name="Bechner M."/>
            <person name="Bellec A."/>
            <person name="Berger A."/>
            <person name="Berges H."/>
            <person name="Bidwell S."/>
            <person name="Bisseling T."/>
            <person name="Choisne N."/>
            <person name="Couloux A."/>
            <person name="Denny R."/>
            <person name="Deshpande S."/>
            <person name="Dai X."/>
            <person name="Doyle J.J."/>
            <person name="Dudez A.M."/>
            <person name="Farmer A.D."/>
            <person name="Fouteau S."/>
            <person name="Franken C."/>
            <person name="Gibelin C."/>
            <person name="Gish J."/>
            <person name="Goldstein S."/>
            <person name="Gonzalez A.J."/>
            <person name="Green P.J."/>
            <person name="Hallab A."/>
            <person name="Hartog M."/>
            <person name="Hua A."/>
            <person name="Humphray S.J."/>
            <person name="Jeong D.H."/>
            <person name="Jing Y."/>
            <person name="Jocker A."/>
            <person name="Kenton S.M."/>
            <person name="Kim D.J."/>
            <person name="Klee K."/>
            <person name="Lai H."/>
            <person name="Lang C."/>
            <person name="Lin S."/>
            <person name="Macmil S.L."/>
            <person name="Magdelenat G."/>
            <person name="Matthews L."/>
            <person name="McCorrison J."/>
            <person name="Monaghan E.L."/>
            <person name="Mun J.H."/>
            <person name="Najar F.Z."/>
            <person name="Nicholson C."/>
            <person name="Noirot C."/>
            <person name="O'Bleness M."/>
            <person name="Paule C.R."/>
            <person name="Poulain J."/>
            <person name="Prion F."/>
            <person name="Qin B."/>
            <person name="Qu C."/>
            <person name="Retzel E.F."/>
            <person name="Riddle C."/>
            <person name="Sallet E."/>
            <person name="Samain S."/>
            <person name="Samson N."/>
            <person name="Sanders I."/>
            <person name="Saurat O."/>
            <person name="Scarpelli C."/>
            <person name="Schiex T."/>
            <person name="Segurens B."/>
            <person name="Severin A.J."/>
            <person name="Sherrier D.J."/>
            <person name="Shi R."/>
            <person name="Sims S."/>
            <person name="Singer S.R."/>
            <person name="Sinharoy S."/>
            <person name="Sterck L."/>
            <person name="Viollet A."/>
            <person name="Wang B.B."/>
            <person name="Wang K."/>
            <person name="Wang M."/>
            <person name="Wang X."/>
            <person name="Warfsmann J."/>
            <person name="Weissenbach J."/>
            <person name="White D.D."/>
            <person name="White J.D."/>
            <person name="Wiley G.B."/>
            <person name="Wincker P."/>
            <person name="Xing Y."/>
            <person name="Yang L."/>
            <person name="Yao Z."/>
            <person name="Ying F."/>
            <person name="Zhai J."/>
            <person name="Zhou L."/>
            <person name="Zuber A."/>
            <person name="Denarie J."/>
            <person name="Dixon R.A."/>
            <person name="May G.D."/>
            <person name="Schwartz D.C."/>
            <person name="Rogers J."/>
            <person name="Quetier F."/>
            <person name="Town C.D."/>
            <person name="Roe B.A."/>
        </authorList>
    </citation>
    <scope>NUCLEOTIDE SEQUENCE [LARGE SCALE GENOMIC DNA]</scope>
    <source>
        <strain evidence="1">A17</strain>
        <strain evidence="2 3">cv. Jemalong A17</strain>
    </source>
</reference>
<reference evidence="2" key="3">
    <citation type="submission" date="2015-04" db="UniProtKB">
        <authorList>
            <consortium name="EnsemblPlants"/>
        </authorList>
    </citation>
    <scope>IDENTIFICATION</scope>
    <source>
        <strain evidence="2">cv. Jemalong A17</strain>
    </source>
</reference>
<dbReference type="EnsemblPlants" id="KEH40414">
    <property type="protein sequence ID" value="KEH40414"/>
    <property type="gene ID" value="MTR_1g028490"/>
</dbReference>
<dbReference type="Proteomes" id="UP000002051">
    <property type="component" value="Unassembled WGS sequence"/>
</dbReference>
<evidence type="ECO:0000313" key="2">
    <source>
        <dbReference type="EnsemblPlants" id="KEH40414"/>
    </source>
</evidence>
<evidence type="ECO:0000313" key="1">
    <source>
        <dbReference type="EMBL" id="KEH40414.1"/>
    </source>
</evidence>
<keyword evidence="3" id="KW-1185">Reference proteome</keyword>